<keyword evidence="5 13" id="KW-0597">Phosphoprotein</keyword>
<keyword evidence="11 15" id="KW-0472">Membrane</keyword>
<feature type="region of interest" description="Disordered" evidence="14">
    <location>
        <begin position="1214"/>
        <end position="1235"/>
    </location>
</feature>
<keyword evidence="22" id="KW-1185">Reference proteome</keyword>
<dbReference type="InterPro" id="IPR001789">
    <property type="entry name" value="Sig_transdc_resp-reg_receiver"/>
</dbReference>
<keyword evidence="10" id="KW-0902">Two-component regulatory system</keyword>
<evidence type="ECO:0000259" key="16">
    <source>
        <dbReference type="PROSITE" id="PS50109"/>
    </source>
</evidence>
<feature type="transmembrane region" description="Helical" evidence="15">
    <location>
        <begin position="266"/>
        <end position="286"/>
    </location>
</feature>
<keyword evidence="9 15" id="KW-1133">Transmembrane helix</keyword>
<dbReference type="Pfam" id="PF00989">
    <property type="entry name" value="PAS"/>
    <property type="match status" value="1"/>
</dbReference>
<evidence type="ECO:0000256" key="7">
    <source>
        <dbReference type="ARBA" id="ARBA00022741"/>
    </source>
</evidence>
<evidence type="ECO:0000259" key="18">
    <source>
        <dbReference type="PROSITE" id="PS50112"/>
    </source>
</evidence>
<evidence type="ECO:0000256" key="6">
    <source>
        <dbReference type="ARBA" id="ARBA00022692"/>
    </source>
</evidence>
<dbReference type="SUPFAM" id="SSF47384">
    <property type="entry name" value="Homodimeric domain of signal transducing histidine kinase"/>
    <property type="match status" value="1"/>
</dbReference>
<dbReference type="Gene3D" id="3.30.450.20">
    <property type="entry name" value="PAS domain"/>
    <property type="match status" value="4"/>
</dbReference>
<feature type="domain" description="Response regulatory" evidence="17">
    <location>
        <begin position="1094"/>
        <end position="1213"/>
    </location>
</feature>
<dbReference type="InterPro" id="IPR036890">
    <property type="entry name" value="HATPase_C_sf"/>
</dbReference>
<gene>
    <name evidence="21" type="ORF">PZA18_21325</name>
</gene>
<dbReference type="PROSITE" id="PS50894">
    <property type="entry name" value="HPT"/>
    <property type="match status" value="1"/>
</dbReference>
<dbReference type="PROSITE" id="PS50113">
    <property type="entry name" value="PAC"/>
    <property type="match status" value="2"/>
</dbReference>
<evidence type="ECO:0000256" key="15">
    <source>
        <dbReference type="SAM" id="Phobius"/>
    </source>
</evidence>
<dbReference type="Pfam" id="PF13426">
    <property type="entry name" value="PAS_9"/>
    <property type="match status" value="1"/>
</dbReference>
<dbReference type="SMART" id="SM00387">
    <property type="entry name" value="HATPase_c"/>
    <property type="match status" value="1"/>
</dbReference>
<feature type="transmembrane region" description="Helical" evidence="15">
    <location>
        <begin position="86"/>
        <end position="104"/>
    </location>
</feature>
<dbReference type="Pfam" id="PF00072">
    <property type="entry name" value="Response_reg"/>
    <property type="match status" value="2"/>
</dbReference>
<dbReference type="InterPro" id="IPR035965">
    <property type="entry name" value="PAS-like_dom_sf"/>
</dbReference>
<comment type="caution">
    <text evidence="21">The sequence shown here is derived from an EMBL/GenBank/DDBJ whole genome shotgun (WGS) entry which is preliminary data.</text>
</comment>
<dbReference type="InterPro" id="IPR036097">
    <property type="entry name" value="HisK_dim/P_sf"/>
</dbReference>
<dbReference type="NCBIfam" id="TIGR00229">
    <property type="entry name" value="sensory_box"/>
    <property type="match status" value="4"/>
</dbReference>
<evidence type="ECO:0000256" key="10">
    <source>
        <dbReference type="ARBA" id="ARBA00023012"/>
    </source>
</evidence>
<dbReference type="Pfam" id="PF05231">
    <property type="entry name" value="MASE1"/>
    <property type="match status" value="1"/>
</dbReference>
<feature type="compositionally biased region" description="Low complexity" evidence="14">
    <location>
        <begin position="1363"/>
        <end position="1380"/>
    </location>
</feature>
<dbReference type="RefSeq" id="WP_284102908.1">
    <property type="nucleotide sequence ID" value="NZ_JARRAF010000042.1"/>
</dbReference>
<evidence type="ECO:0000256" key="9">
    <source>
        <dbReference type="ARBA" id="ARBA00022989"/>
    </source>
</evidence>
<evidence type="ECO:0000256" key="3">
    <source>
        <dbReference type="ARBA" id="ARBA00012438"/>
    </source>
</evidence>
<dbReference type="InterPro" id="IPR013655">
    <property type="entry name" value="PAS_fold_3"/>
</dbReference>
<dbReference type="InterPro" id="IPR013656">
    <property type="entry name" value="PAS_4"/>
</dbReference>
<dbReference type="InterPro" id="IPR004358">
    <property type="entry name" value="Sig_transdc_His_kin-like_C"/>
</dbReference>
<evidence type="ECO:0000256" key="12">
    <source>
        <dbReference type="PROSITE-ProRule" id="PRU00110"/>
    </source>
</evidence>
<dbReference type="InterPro" id="IPR011006">
    <property type="entry name" value="CheY-like_superfamily"/>
</dbReference>
<dbReference type="InterPro" id="IPR007895">
    <property type="entry name" value="MASE1"/>
</dbReference>
<evidence type="ECO:0000313" key="22">
    <source>
        <dbReference type="Proteomes" id="UP001172778"/>
    </source>
</evidence>
<feature type="domain" description="PAC" evidence="19">
    <location>
        <begin position="522"/>
        <end position="574"/>
    </location>
</feature>
<dbReference type="EMBL" id="JARRAF010000042">
    <property type="protein sequence ID" value="MDK2126589.1"/>
    <property type="molecule type" value="Genomic_DNA"/>
</dbReference>
<dbReference type="SUPFAM" id="SSF47226">
    <property type="entry name" value="Histidine-containing phosphotransfer domain, HPT domain"/>
    <property type="match status" value="1"/>
</dbReference>
<dbReference type="Pfam" id="PF00512">
    <property type="entry name" value="HisKA"/>
    <property type="match status" value="1"/>
</dbReference>
<evidence type="ECO:0000259" key="19">
    <source>
        <dbReference type="PROSITE" id="PS50113"/>
    </source>
</evidence>
<keyword evidence="4" id="KW-1003">Cell membrane</keyword>
<name>A0ABT7E2Q0_9NEIS</name>
<feature type="domain" description="Histidine kinase" evidence="16">
    <location>
        <begin position="858"/>
        <end position="1080"/>
    </location>
</feature>
<dbReference type="Pfam" id="PF02518">
    <property type="entry name" value="HATPase_c"/>
    <property type="match status" value="1"/>
</dbReference>
<evidence type="ECO:0000256" key="2">
    <source>
        <dbReference type="ARBA" id="ARBA00004651"/>
    </source>
</evidence>
<dbReference type="EC" id="2.7.13.3" evidence="3"/>
<dbReference type="CDD" id="cd17546">
    <property type="entry name" value="REC_hyHK_CKI1_RcsC-like"/>
    <property type="match status" value="1"/>
</dbReference>
<dbReference type="Pfam" id="PF01627">
    <property type="entry name" value="Hpt"/>
    <property type="match status" value="1"/>
</dbReference>
<dbReference type="SUPFAM" id="SSF55785">
    <property type="entry name" value="PYP-like sensor domain (PAS domain)"/>
    <property type="match status" value="4"/>
</dbReference>
<dbReference type="PROSITE" id="PS50110">
    <property type="entry name" value="RESPONSE_REGULATORY"/>
    <property type="match status" value="2"/>
</dbReference>
<feature type="transmembrane region" description="Helical" evidence="15">
    <location>
        <begin position="156"/>
        <end position="177"/>
    </location>
</feature>
<evidence type="ECO:0000256" key="8">
    <source>
        <dbReference type="ARBA" id="ARBA00022840"/>
    </source>
</evidence>
<dbReference type="SUPFAM" id="SSF55874">
    <property type="entry name" value="ATPase domain of HSP90 chaperone/DNA topoisomerase II/histidine kinase"/>
    <property type="match status" value="1"/>
</dbReference>
<dbReference type="InterPro" id="IPR013767">
    <property type="entry name" value="PAS_fold"/>
</dbReference>
<dbReference type="CDD" id="cd00156">
    <property type="entry name" value="REC"/>
    <property type="match status" value="1"/>
</dbReference>
<protein>
    <recommendedName>
        <fullName evidence="3">histidine kinase</fullName>
        <ecNumber evidence="3">2.7.13.3</ecNumber>
    </recommendedName>
</protein>
<dbReference type="CDD" id="cd00082">
    <property type="entry name" value="HisKA"/>
    <property type="match status" value="1"/>
</dbReference>
<dbReference type="SMART" id="SM00388">
    <property type="entry name" value="HisKA"/>
    <property type="match status" value="1"/>
</dbReference>
<comment type="subcellular location">
    <subcellularLocation>
        <location evidence="2">Cell membrane</location>
        <topology evidence="2">Multi-pass membrane protein</topology>
    </subcellularLocation>
</comment>
<dbReference type="InterPro" id="IPR008207">
    <property type="entry name" value="Sig_transdc_His_kin_Hpt_dom"/>
</dbReference>
<feature type="transmembrane region" description="Helical" evidence="15">
    <location>
        <begin position="124"/>
        <end position="144"/>
    </location>
</feature>
<organism evidence="21 22">
    <name type="scientific">Parachitinimonas caeni</name>
    <dbReference type="NCBI Taxonomy" id="3031301"/>
    <lineage>
        <taxon>Bacteria</taxon>
        <taxon>Pseudomonadati</taxon>
        <taxon>Pseudomonadota</taxon>
        <taxon>Betaproteobacteria</taxon>
        <taxon>Neisseriales</taxon>
        <taxon>Chitinibacteraceae</taxon>
        <taxon>Parachitinimonas</taxon>
    </lineage>
</organism>
<evidence type="ECO:0000256" key="4">
    <source>
        <dbReference type="ARBA" id="ARBA00022475"/>
    </source>
</evidence>
<keyword evidence="8" id="KW-0067">ATP-binding</keyword>
<dbReference type="InterPro" id="IPR000014">
    <property type="entry name" value="PAS"/>
</dbReference>
<feature type="transmembrane region" description="Helical" evidence="15">
    <location>
        <begin position="12"/>
        <end position="32"/>
    </location>
</feature>
<evidence type="ECO:0000256" key="11">
    <source>
        <dbReference type="ARBA" id="ARBA00023136"/>
    </source>
</evidence>
<feature type="compositionally biased region" description="Low complexity" evidence="14">
    <location>
        <begin position="1214"/>
        <end position="1225"/>
    </location>
</feature>
<sequence length="1523" mass="166688">MQNRSNGTKARWHAVMRCGGLYFWLAIAAILLSRQPGSIANVWYANALGVACLVTESSRRWPGLLRAVALANLFANLLTGSDLPQAALFAIPNTLEVLLGAWLIRRTQSDRKFDDSMDSLLRLLTIGSFVPPLAGATLGASILAWRGIASFDLLWITWYAGSTLGSLTVLPLALVWLRPRKGPFLPRQEWVKTLSHCLALLAVTIFVMAYLPYPFVYMVVALLLSAARLRFEGFALLLALVSATMGAMTSLGYFLIPPFISNWQMLFVYLPSVLTLIPPLLLAATINQVKRRDEALADTRSRFRNAMEFAATGFGLCDRNGLLSDFNAYLCDLMGASREQLAQTTLHEFIHPEDRKRFSSHLRSLGIGEVGSFEIELRMAERNQYIPWGLLRMSRLGRGGQGTEFIVQIDDITERRERERVVAELSERLGFATAAAGMGVWDWDLTTDELIWDERMYALYWGVPEGGIDTHTLWQMRMHPDDAEEVQAFIKTTLAGKQHPGAPDDDVMEAFANTAFQGKGDFNLTFRIVGPLGEVRTIQASGFVKHDSEGRPLRMIGLNWDISAQTEARLAIARANDELQTIINHMPAVVGYWDTEERNRFGNSAYQRWFGWSTTDLKGHTVQEIIGDVRYAMSKPHIDAALRGEASTFEREVAGRDGQVRHELVTYQPDLVDGVVKGFYTFVTDISPLKQAQAAHIAAESQLRSVIDSAGEFSIITTDLNGTIRLFSVGAERMLGYTAEEMVGKQTPAIVHVPAEVNARCNELSVELGYPVKGFEAFVARCRLGSAESREWTYVRKDGSTFTVNLVVSAIRNPDGEITGFLGMGTDITRQKEAQAMLSAAKEQAEQASRAKSDFVANMSHEIRTPMNAVLGMAHLLENTRLDNDQRKYLGMIRASGQSLLTIINDILDFSKIEAGRMELAPAEFQMDDLMNTVASIMSVNAGAKDLELAIVIQPDVPPRLHGDAMRLQQVLVNLTGNAIKFTREGEVSLHVELAAPLAGDSAQLRFSVRDTGIGMTSEQLERLFSAFSQADTSITRRFGGTGLGLVISKSLVQLMGGQIGVSSQPGEGTEFWFTLPLQRVADTRPARSQNPLNILVVDDNDTCRSALSSMVQSWGWHCDTAVSGEQSVHRVRQRHAEGKAYDAILIDYRMPGMDGVTTARALLSIRRTPVLLMVNAYGRDLLAQTPGVELTDGVLLKPITGSSLLDAIMQARQQQTQTTEAAAEPSPPTQPANRLDGARLLLVEDNTVNQAVACGILRQAGAHVDVAGDGQQALDRLRETPDGWDIVLMDVQMPVMDGFTATRLIRSELKLNHLPIIAMTAGVLPAEREQCRVAGMDDFIPKPLDVPEVFKALGRHWTPKLAPAASSAPPSETKAASAPVSPPAAAPTPAATAPTSTANAAQGPAFVPSSLLGMALSNPSSRGAILGTIEGIISRGTEPINDARKALSEDRRTEAAKVFHSMRGSLGSLGAVRLPAMSMEVETAIRENRPVDQLLESIEAELANVVKEARAWLEEKKNETPS</sequence>
<dbReference type="CDD" id="cd00130">
    <property type="entry name" value="PAS"/>
    <property type="match status" value="3"/>
</dbReference>
<dbReference type="Gene3D" id="3.30.565.10">
    <property type="entry name" value="Histidine kinase-like ATPase, C-terminal domain"/>
    <property type="match status" value="1"/>
</dbReference>
<feature type="transmembrane region" description="Helical" evidence="15">
    <location>
        <begin position="233"/>
        <end position="254"/>
    </location>
</feature>
<dbReference type="InterPro" id="IPR003661">
    <property type="entry name" value="HisK_dim/P_dom"/>
</dbReference>
<keyword evidence="6 15" id="KW-0812">Transmembrane</keyword>
<feature type="modified residue" description="4-aspartylphosphate" evidence="13">
    <location>
        <position position="1148"/>
    </location>
</feature>
<proteinExistence type="predicted"/>
<feature type="domain" description="HPt" evidence="20">
    <location>
        <begin position="1422"/>
        <end position="1513"/>
    </location>
</feature>
<dbReference type="Pfam" id="PF08447">
    <property type="entry name" value="PAS_3"/>
    <property type="match status" value="1"/>
</dbReference>
<feature type="modified residue" description="Phosphohistidine" evidence="12">
    <location>
        <position position="1461"/>
    </location>
</feature>
<dbReference type="Gene3D" id="2.10.70.100">
    <property type="match status" value="1"/>
</dbReference>
<dbReference type="InterPro" id="IPR005467">
    <property type="entry name" value="His_kinase_dom"/>
</dbReference>
<dbReference type="CDD" id="cd16922">
    <property type="entry name" value="HATPase_EvgS-ArcB-TorS-like"/>
    <property type="match status" value="1"/>
</dbReference>
<comment type="catalytic activity">
    <reaction evidence="1">
        <text>ATP + protein L-histidine = ADP + protein N-phospho-L-histidine.</text>
        <dbReference type="EC" id="2.7.13.3"/>
    </reaction>
</comment>
<feature type="region of interest" description="Disordered" evidence="14">
    <location>
        <begin position="1362"/>
        <end position="1402"/>
    </location>
</feature>
<feature type="modified residue" description="4-aspartylphosphate" evidence="13">
    <location>
        <position position="1291"/>
    </location>
</feature>
<evidence type="ECO:0000256" key="1">
    <source>
        <dbReference type="ARBA" id="ARBA00000085"/>
    </source>
</evidence>
<evidence type="ECO:0000256" key="5">
    <source>
        <dbReference type="ARBA" id="ARBA00022553"/>
    </source>
</evidence>
<evidence type="ECO:0000256" key="13">
    <source>
        <dbReference type="PROSITE-ProRule" id="PRU00169"/>
    </source>
</evidence>
<feature type="transmembrane region" description="Helical" evidence="15">
    <location>
        <begin position="198"/>
        <end position="227"/>
    </location>
</feature>
<dbReference type="InterPro" id="IPR001610">
    <property type="entry name" value="PAC"/>
</dbReference>
<reference evidence="21" key="1">
    <citation type="submission" date="2023-03" db="EMBL/GenBank/DDBJ databases">
        <title>Chitinimonas shenzhenensis gen. nov., sp. nov., a novel member of family Burkholderiaceae isolated from activated sludge collected in Shen Zhen, China.</title>
        <authorList>
            <person name="Wang X."/>
        </authorList>
    </citation>
    <scope>NUCLEOTIDE SEQUENCE</scope>
    <source>
        <strain evidence="21">DQS-5</strain>
    </source>
</reference>
<dbReference type="InterPro" id="IPR036641">
    <property type="entry name" value="HPT_dom_sf"/>
</dbReference>
<dbReference type="SUPFAM" id="SSF52172">
    <property type="entry name" value="CheY-like"/>
    <property type="match status" value="2"/>
</dbReference>
<feature type="domain" description="Response regulatory" evidence="17">
    <location>
        <begin position="1240"/>
        <end position="1358"/>
    </location>
</feature>
<dbReference type="PROSITE" id="PS50112">
    <property type="entry name" value="PAS"/>
    <property type="match status" value="2"/>
</dbReference>
<dbReference type="PRINTS" id="PR00344">
    <property type="entry name" value="BCTRLSENSOR"/>
</dbReference>
<dbReference type="SMART" id="SM00448">
    <property type="entry name" value="REC"/>
    <property type="match status" value="2"/>
</dbReference>
<dbReference type="Gene3D" id="1.20.120.160">
    <property type="entry name" value="HPT domain"/>
    <property type="match status" value="1"/>
</dbReference>
<feature type="domain" description="PAC" evidence="19">
    <location>
        <begin position="788"/>
        <end position="840"/>
    </location>
</feature>
<evidence type="ECO:0000313" key="21">
    <source>
        <dbReference type="EMBL" id="MDK2126589.1"/>
    </source>
</evidence>
<dbReference type="SMART" id="SM00086">
    <property type="entry name" value="PAC"/>
    <property type="match status" value="4"/>
</dbReference>
<dbReference type="Gene3D" id="3.40.50.2300">
    <property type="match status" value="2"/>
</dbReference>
<dbReference type="InterPro" id="IPR003594">
    <property type="entry name" value="HATPase_dom"/>
</dbReference>
<evidence type="ECO:0000259" key="20">
    <source>
        <dbReference type="PROSITE" id="PS50894"/>
    </source>
</evidence>
<dbReference type="PANTHER" id="PTHR45339:SF1">
    <property type="entry name" value="HYBRID SIGNAL TRANSDUCTION HISTIDINE KINASE J"/>
    <property type="match status" value="1"/>
</dbReference>
<dbReference type="Gene3D" id="1.10.287.130">
    <property type="match status" value="1"/>
</dbReference>
<keyword evidence="7" id="KW-0547">Nucleotide-binding</keyword>
<feature type="compositionally biased region" description="Low complexity" evidence="14">
    <location>
        <begin position="1388"/>
        <end position="1402"/>
    </location>
</feature>
<dbReference type="Pfam" id="PF08448">
    <property type="entry name" value="PAS_4"/>
    <property type="match status" value="1"/>
</dbReference>
<dbReference type="InterPro" id="IPR000700">
    <property type="entry name" value="PAS-assoc_C"/>
</dbReference>
<feature type="domain" description="PAS" evidence="18">
    <location>
        <begin position="299"/>
        <end position="369"/>
    </location>
</feature>
<dbReference type="PROSITE" id="PS50109">
    <property type="entry name" value="HIS_KIN"/>
    <property type="match status" value="1"/>
</dbReference>
<dbReference type="Proteomes" id="UP001172778">
    <property type="component" value="Unassembled WGS sequence"/>
</dbReference>
<feature type="domain" description="PAS" evidence="18">
    <location>
        <begin position="699"/>
        <end position="746"/>
    </location>
</feature>
<dbReference type="PANTHER" id="PTHR45339">
    <property type="entry name" value="HYBRID SIGNAL TRANSDUCTION HISTIDINE KINASE J"/>
    <property type="match status" value="1"/>
</dbReference>
<accession>A0ABT7E2Q0</accession>
<dbReference type="SMART" id="SM00091">
    <property type="entry name" value="PAS"/>
    <property type="match status" value="4"/>
</dbReference>
<evidence type="ECO:0000259" key="17">
    <source>
        <dbReference type="PROSITE" id="PS50110"/>
    </source>
</evidence>
<evidence type="ECO:0000256" key="14">
    <source>
        <dbReference type="SAM" id="MobiDB-lite"/>
    </source>
</evidence>